<sequence length="81" mass="9398">MTTCAERRGDGVEARMSTRVPSCTRCAAERSYFEDEVWRRARPHCGSEDAVVVRVDQRLVQVQNQNLPLYCIWRLSHEVDT</sequence>
<keyword evidence="2" id="KW-1185">Reference proteome</keyword>
<dbReference type="AlphaFoldDB" id="A0A4Z2HSF7"/>
<dbReference type="Proteomes" id="UP000314294">
    <property type="component" value="Unassembled WGS sequence"/>
</dbReference>
<name>A0A4Z2HSF7_9TELE</name>
<protein>
    <submittedName>
        <fullName evidence="1">Uncharacterized protein</fullName>
    </submittedName>
</protein>
<reference evidence="1 2" key="1">
    <citation type="submission" date="2019-03" db="EMBL/GenBank/DDBJ databases">
        <title>First draft genome of Liparis tanakae, snailfish: a comprehensive survey of snailfish specific genes.</title>
        <authorList>
            <person name="Kim W."/>
            <person name="Song I."/>
            <person name="Jeong J.-H."/>
            <person name="Kim D."/>
            <person name="Kim S."/>
            <person name="Ryu S."/>
            <person name="Song J.Y."/>
            <person name="Lee S.K."/>
        </authorList>
    </citation>
    <scope>NUCLEOTIDE SEQUENCE [LARGE SCALE GENOMIC DNA]</scope>
    <source>
        <tissue evidence="1">Muscle</tissue>
    </source>
</reference>
<proteinExistence type="predicted"/>
<organism evidence="1 2">
    <name type="scientific">Liparis tanakae</name>
    <name type="common">Tanaka's snailfish</name>
    <dbReference type="NCBI Taxonomy" id="230148"/>
    <lineage>
        <taxon>Eukaryota</taxon>
        <taxon>Metazoa</taxon>
        <taxon>Chordata</taxon>
        <taxon>Craniata</taxon>
        <taxon>Vertebrata</taxon>
        <taxon>Euteleostomi</taxon>
        <taxon>Actinopterygii</taxon>
        <taxon>Neopterygii</taxon>
        <taxon>Teleostei</taxon>
        <taxon>Neoteleostei</taxon>
        <taxon>Acanthomorphata</taxon>
        <taxon>Eupercaria</taxon>
        <taxon>Perciformes</taxon>
        <taxon>Cottioidei</taxon>
        <taxon>Cottales</taxon>
        <taxon>Liparidae</taxon>
        <taxon>Liparis</taxon>
    </lineage>
</organism>
<gene>
    <name evidence="1" type="ORF">EYF80_021882</name>
</gene>
<evidence type="ECO:0000313" key="2">
    <source>
        <dbReference type="Proteomes" id="UP000314294"/>
    </source>
</evidence>
<accession>A0A4Z2HSF7</accession>
<comment type="caution">
    <text evidence="1">The sequence shown here is derived from an EMBL/GenBank/DDBJ whole genome shotgun (WGS) entry which is preliminary data.</text>
</comment>
<dbReference type="EMBL" id="SRLO01000197">
    <property type="protein sequence ID" value="TNN67913.1"/>
    <property type="molecule type" value="Genomic_DNA"/>
</dbReference>
<evidence type="ECO:0000313" key="1">
    <source>
        <dbReference type="EMBL" id="TNN67913.1"/>
    </source>
</evidence>